<dbReference type="GO" id="GO:0016757">
    <property type="term" value="F:glycosyltransferase activity"/>
    <property type="evidence" value="ECO:0007669"/>
    <property type="project" value="InterPro"/>
</dbReference>
<evidence type="ECO:0000259" key="1">
    <source>
        <dbReference type="Pfam" id="PF00534"/>
    </source>
</evidence>
<evidence type="ECO:0000259" key="2">
    <source>
        <dbReference type="Pfam" id="PF13439"/>
    </source>
</evidence>
<evidence type="ECO:0000313" key="4">
    <source>
        <dbReference type="Proteomes" id="UP000275076"/>
    </source>
</evidence>
<evidence type="ECO:0000313" key="3">
    <source>
        <dbReference type="EMBL" id="RSL29864.1"/>
    </source>
</evidence>
<dbReference type="InterPro" id="IPR050194">
    <property type="entry name" value="Glycosyltransferase_grp1"/>
</dbReference>
<dbReference type="AlphaFoldDB" id="A0A428MUQ5"/>
<gene>
    <name evidence="3" type="ORF">D7Z54_29070</name>
</gene>
<dbReference type="SUPFAM" id="SSF53756">
    <property type="entry name" value="UDP-Glycosyltransferase/glycogen phosphorylase"/>
    <property type="match status" value="1"/>
</dbReference>
<dbReference type="CDD" id="cd03814">
    <property type="entry name" value="GT4-like"/>
    <property type="match status" value="1"/>
</dbReference>
<name>A0A428MUQ5_9BACI</name>
<dbReference type="PANTHER" id="PTHR45947:SF3">
    <property type="entry name" value="SULFOQUINOVOSYL TRANSFERASE SQD2"/>
    <property type="match status" value="1"/>
</dbReference>
<dbReference type="Pfam" id="PF13439">
    <property type="entry name" value="Glyco_transf_4"/>
    <property type="match status" value="1"/>
</dbReference>
<dbReference type="Gene3D" id="3.40.50.2000">
    <property type="entry name" value="Glycogen Phosphorylase B"/>
    <property type="match status" value="2"/>
</dbReference>
<comment type="caution">
    <text evidence="3">The sequence shown here is derived from an EMBL/GenBank/DDBJ whole genome shotgun (WGS) entry which is preliminary data.</text>
</comment>
<protein>
    <submittedName>
        <fullName evidence="3">Glycosyltransferase family 1 protein</fullName>
    </submittedName>
</protein>
<dbReference type="Proteomes" id="UP000275076">
    <property type="component" value="Unassembled WGS sequence"/>
</dbReference>
<dbReference type="InterPro" id="IPR028098">
    <property type="entry name" value="Glyco_trans_4-like_N"/>
</dbReference>
<proteinExistence type="predicted"/>
<feature type="domain" description="Glycosyl transferase family 1" evidence="1">
    <location>
        <begin position="199"/>
        <end position="345"/>
    </location>
</feature>
<feature type="domain" description="Glycosyltransferase subfamily 4-like N-terminal" evidence="2">
    <location>
        <begin position="15"/>
        <end position="177"/>
    </location>
</feature>
<dbReference type="Pfam" id="PF00534">
    <property type="entry name" value="Glycos_transf_1"/>
    <property type="match status" value="1"/>
</dbReference>
<dbReference type="OrthoDB" id="9802525at2"/>
<dbReference type="EMBL" id="RBVX01000049">
    <property type="protein sequence ID" value="RSL29864.1"/>
    <property type="molecule type" value="Genomic_DNA"/>
</dbReference>
<dbReference type="PANTHER" id="PTHR45947">
    <property type="entry name" value="SULFOQUINOVOSYL TRANSFERASE SQD2"/>
    <property type="match status" value="1"/>
</dbReference>
<dbReference type="InterPro" id="IPR001296">
    <property type="entry name" value="Glyco_trans_1"/>
</dbReference>
<reference evidence="3 4" key="1">
    <citation type="submission" date="2018-10" db="EMBL/GenBank/DDBJ databases">
        <title>Draft genome sequence of Bacillus salarius IM0101, isolated from a hypersaline soil in Inner Mongolia, China.</title>
        <authorList>
            <person name="Yamprayoonswat W."/>
            <person name="Boonvisut S."/>
            <person name="Jumpathong W."/>
            <person name="Sittihan S."/>
            <person name="Ruangsuj P."/>
            <person name="Wanthongcharoen S."/>
            <person name="Thongpramul N."/>
            <person name="Pimmason S."/>
            <person name="Yu B."/>
            <person name="Yasawong M."/>
        </authorList>
    </citation>
    <scope>NUCLEOTIDE SEQUENCE [LARGE SCALE GENOMIC DNA]</scope>
    <source>
        <strain evidence="3 4">IM0101</strain>
    </source>
</reference>
<keyword evidence="4" id="KW-1185">Reference proteome</keyword>
<sequence length="384" mass="43696">MKIAIVTETFLPSTDGIVTRLTACIRWLHKQGHDVRIIAPDLGVYEFNGAIIKGVPARTLPFYRSKQFALPNRVVKQYLEEYEPDVVHVVNPAILGFSGVSYAHKLGYPLVASYHTNVAQYLGYYHLSILKGAVWWYFRKLHNRADLNICTSQTVQKELQERDFKNVHVWKRGVDTEMFHPDQYNMSMRERLTDERFHDKLLLYVGRLAPEKEIEKLRAVLEESNEFSLAIVGDGPHRETLEKHFEGTKTVFTGFMHGEELAQAFASSDVFVFPSTTETLGLVILEAMASGLPLVAAKSGPTCEQIEDERTGLLYSPEEQSDFIRTVRRFEDETLRKRLSTNARKDIGELGWSEAAAQLLTLYEDVVGAEEKSGEKLPNKERSP</sequence>
<keyword evidence="3" id="KW-0808">Transferase</keyword>
<accession>A0A428MUQ5</accession>
<organism evidence="3 4">
    <name type="scientific">Salibacterium salarium</name>
    <dbReference type="NCBI Taxonomy" id="284579"/>
    <lineage>
        <taxon>Bacteria</taxon>
        <taxon>Bacillati</taxon>
        <taxon>Bacillota</taxon>
        <taxon>Bacilli</taxon>
        <taxon>Bacillales</taxon>
        <taxon>Bacillaceae</taxon>
    </lineage>
</organism>